<accession>A0ABN6U693</accession>
<dbReference type="Gene3D" id="3.40.630.10">
    <property type="entry name" value="Zn peptidases"/>
    <property type="match status" value="1"/>
</dbReference>
<evidence type="ECO:0000259" key="1">
    <source>
        <dbReference type="Pfam" id="PF00246"/>
    </source>
</evidence>
<keyword evidence="2" id="KW-0378">Hydrolase</keyword>
<evidence type="ECO:0000313" key="2">
    <source>
        <dbReference type="EMBL" id="BDU00689.1"/>
    </source>
</evidence>
<evidence type="ECO:0000313" key="3">
    <source>
        <dbReference type="Proteomes" id="UP001317870"/>
    </source>
</evidence>
<keyword evidence="2" id="KW-0121">Carboxypeptidase</keyword>
<gene>
    <name evidence="2" type="ORF">IFM12276_37170</name>
</gene>
<sequence>MAAGRGAGSEKGGAVQAGDITGLVGPIGRIDAFPTVDELDAFADALAAGHPDRVSITELGRSRGGGPIREVTVGSGDRHILVFGNPHPNEPIGMATIRHLLGRMAADESVTVGATWHFLLCVDPDGTRLNEGWFPGPHTRTRVARGFYRPPAVEQPEWCFPTEWHGRRVGVPLPETEAMMSLIDRTRPALIASLHNAEFGGGFFYTSGGDPGYWSALTARLSAADVPIYQGEPDAPGARTLAPGVFELPRFEAMADLLAAQGLDAVTALGGGGCRDYAARYGTAILVCELPLWVDARIGDGSAGDRVLGDLLDATAADYRAMAEVASEVLARVEGELSGRSPFERSVRALVAGLPGLAVSRQTVPERDRIATRGEIFVGQYDWTAMLRLRLGGMLLRLLEDEYARGAAPVLAAERDRFAAIFEQWCADVEQNAPGVAVPLARLVGIQAESIMLAATRLRAGLAI</sequence>
<dbReference type="SUPFAM" id="SSF53187">
    <property type="entry name" value="Zn-dependent exopeptidases"/>
    <property type="match status" value="1"/>
</dbReference>
<feature type="domain" description="Peptidase M14" evidence="1">
    <location>
        <begin position="40"/>
        <end position="131"/>
    </location>
</feature>
<dbReference type="EMBL" id="AP026978">
    <property type="protein sequence ID" value="BDU00689.1"/>
    <property type="molecule type" value="Genomic_DNA"/>
</dbReference>
<dbReference type="GO" id="GO:0004180">
    <property type="term" value="F:carboxypeptidase activity"/>
    <property type="evidence" value="ECO:0007669"/>
    <property type="project" value="UniProtKB-KW"/>
</dbReference>
<organism evidence="2 3">
    <name type="scientific">Nocardia sputorum</name>
    <dbReference type="NCBI Taxonomy" id="2984338"/>
    <lineage>
        <taxon>Bacteria</taxon>
        <taxon>Bacillati</taxon>
        <taxon>Actinomycetota</taxon>
        <taxon>Actinomycetes</taxon>
        <taxon>Mycobacteriales</taxon>
        <taxon>Nocardiaceae</taxon>
        <taxon>Nocardia</taxon>
    </lineage>
</organism>
<protein>
    <submittedName>
        <fullName evidence="2">Zinc carboxypeptidase</fullName>
    </submittedName>
</protein>
<name>A0ABN6U693_9NOCA</name>
<dbReference type="Pfam" id="PF00246">
    <property type="entry name" value="Peptidase_M14"/>
    <property type="match status" value="1"/>
</dbReference>
<reference evidence="2 3" key="1">
    <citation type="submission" date="2022-11" db="EMBL/GenBank/DDBJ databases">
        <title>Genome Sequencing of Nocardia sp. ON39_IFM12276 and assembly.</title>
        <authorList>
            <person name="Shimojima M."/>
            <person name="Toyokawa M."/>
            <person name="Uesaka K."/>
        </authorList>
    </citation>
    <scope>NUCLEOTIDE SEQUENCE [LARGE SCALE GENOMIC DNA]</scope>
    <source>
        <strain evidence="2 3">IFM 12276</strain>
    </source>
</reference>
<dbReference type="Proteomes" id="UP001317870">
    <property type="component" value="Chromosome"/>
</dbReference>
<keyword evidence="2" id="KW-0645">Protease</keyword>
<proteinExistence type="predicted"/>
<keyword evidence="3" id="KW-1185">Reference proteome</keyword>
<dbReference type="InterPro" id="IPR000834">
    <property type="entry name" value="Peptidase_M14"/>
</dbReference>